<evidence type="ECO:0000313" key="2">
    <source>
        <dbReference type="Proteomes" id="UP001201629"/>
    </source>
</evidence>
<evidence type="ECO:0008006" key="3">
    <source>
        <dbReference type="Google" id="ProtNLM"/>
    </source>
</evidence>
<name>A0ABS9N0E6_9ACTN</name>
<organism evidence="1 2">
    <name type="scientific">Micromonospora trifolii</name>
    <dbReference type="NCBI Taxonomy" id="2911208"/>
    <lineage>
        <taxon>Bacteria</taxon>
        <taxon>Bacillati</taxon>
        <taxon>Actinomycetota</taxon>
        <taxon>Actinomycetes</taxon>
        <taxon>Micromonosporales</taxon>
        <taxon>Micromonosporaceae</taxon>
        <taxon>Micromonospora</taxon>
    </lineage>
</organism>
<dbReference type="SUPFAM" id="SSF48498">
    <property type="entry name" value="Tetracyclin repressor-like, C-terminal domain"/>
    <property type="match status" value="1"/>
</dbReference>
<reference evidence="1 2" key="1">
    <citation type="submission" date="2022-01" db="EMBL/GenBank/DDBJ databases">
        <authorList>
            <person name="Riesco R."/>
            <person name="Trujillo M.E."/>
        </authorList>
    </citation>
    <scope>NUCLEOTIDE SEQUENCE [LARGE SCALE GENOMIC DNA]</scope>
    <source>
        <strain evidence="1 2">NIE79</strain>
    </source>
</reference>
<keyword evidence="2" id="KW-1185">Reference proteome</keyword>
<accession>A0ABS9N0E6</accession>
<proteinExistence type="predicted"/>
<protein>
    <recommendedName>
        <fullName evidence="3">TetR family transcriptional regulator</fullName>
    </recommendedName>
</protein>
<dbReference type="Proteomes" id="UP001201629">
    <property type="component" value="Unassembled WGS sequence"/>
</dbReference>
<sequence length="34" mass="3845">MARLSRTAVDLNVESLFEFGLHRLLDGMAALLER</sequence>
<evidence type="ECO:0000313" key="1">
    <source>
        <dbReference type="EMBL" id="MCG5443433.1"/>
    </source>
</evidence>
<dbReference type="InterPro" id="IPR036271">
    <property type="entry name" value="Tet_transcr_reg_TetR-rel_C_sf"/>
</dbReference>
<comment type="caution">
    <text evidence="1">The sequence shown here is derived from an EMBL/GenBank/DDBJ whole genome shotgun (WGS) entry which is preliminary data.</text>
</comment>
<gene>
    <name evidence="1" type="ORF">NIE79_001238</name>
</gene>
<dbReference type="EMBL" id="JAKKFD010000018">
    <property type="protein sequence ID" value="MCG5443433.1"/>
    <property type="molecule type" value="Genomic_DNA"/>
</dbReference>